<dbReference type="EMBL" id="CP005290">
    <property type="protein sequence ID" value="AGK60748.1"/>
    <property type="molecule type" value="Genomic_DNA"/>
</dbReference>
<evidence type="ECO:0000313" key="3">
    <source>
        <dbReference type="EMBL" id="AGK60748.1"/>
    </source>
</evidence>
<sequence>MKLYFVMDIKNGIVVRGVKGDRESYKPVDLESLVVKSSIPVQVFDAVKPKHLYIADLNRIMGMGDNLKIIEELGKKAEIIADCGFKSPEEVHGAGFTPVLGSETFDLKRLEEIKEREVVVSLDIMDSFVDASGSFEEIDEAVKFLNSFRLKGLIVLTIRRVGTSSSLDWDLIGKILGISDNPVFAGGGIRDLQDVMKAKDIGLDGVLVATAVHNGKIPLELIRNGEV</sequence>
<dbReference type="Gene3D" id="3.20.20.70">
    <property type="entry name" value="Aldolase class I"/>
    <property type="match status" value="1"/>
</dbReference>
<dbReference type="OrthoDB" id="146815at2157"/>
<dbReference type="NCBIfam" id="TIGR00734">
    <property type="entry name" value="hisAF_rel"/>
    <property type="match status" value="1"/>
</dbReference>
<dbReference type="Proteomes" id="UP000013307">
    <property type="component" value="Chromosome"/>
</dbReference>
<dbReference type="PANTHER" id="PTHR43090:SF2">
    <property type="entry name" value="1-(5-PHOSPHORIBOSYL)-5-[(5-PHOSPHORIBOSYLAMINO)METHYLIDENEAMINO] IMIDAZOLE-4-CARBOXAMIDE ISOMERASE"/>
    <property type="match status" value="1"/>
</dbReference>
<reference evidence="3 4" key="1">
    <citation type="journal article" date="2013" name="Genome Announc.">
        <title>Complete Genome Sequence of the Thermophilic and Facultatively Chemolithoautotrophic Sulfate Reducer Archaeoglobus sulfaticallidus Strain PM70-1T.</title>
        <authorList>
            <person name="Stokke R."/>
            <person name="Hocking W.P."/>
            <person name="Steinsbu B.O."/>
            <person name="Steen I.H."/>
        </authorList>
    </citation>
    <scope>NUCLEOTIDE SEQUENCE [LARGE SCALE GENOMIC DNA]</scope>
    <source>
        <strain evidence="3">PM70-1</strain>
    </source>
</reference>
<dbReference type="InterPro" id="IPR013785">
    <property type="entry name" value="Aldolase_TIM"/>
</dbReference>
<name>N0BCL4_9EURY</name>
<dbReference type="InterPro" id="IPR044524">
    <property type="entry name" value="Isoase_HisA-like"/>
</dbReference>
<keyword evidence="2" id="KW-0368">Histidine biosynthesis</keyword>
<keyword evidence="2" id="KW-0028">Amino-acid biosynthesis</keyword>
<dbReference type="GO" id="GO:0000162">
    <property type="term" value="P:L-tryptophan biosynthetic process"/>
    <property type="evidence" value="ECO:0007669"/>
    <property type="project" value="TreeGrafter"/>
</dbReference>
<keyword evidence="4" id="KW-1185">Reference proteome</keyword>
<dbReference type="GO" id="GO:0000105">
    <property type="term" value="P:L-histidine biosynthetic process"/>
    <property type="evidence" value="ECO:0007669"/>
    <property type="project" value="UniProtKB-KW"/>
</dbReference>
<protein>
    <submittedName>
        <fullName evidence="3">HisA/hisF family protein</fullName>
    </submittedName>
</protein>
<dbReference type="GO" id="GO:0005737">
    <property type="term" value="C:cytoplasm"/>
    <property type="evidence" value="ECO:0007669"/>
    <property type="project" value="TreeGrafter"/>
</dbReference>
<evidence type="ECO:0000313" key="4">
    <source>
        <dbReference type="Proteomes" id="UP000013307"/>
    </source>
</evidence>
<dbReference type="CDD" id="cd04723">
    <property type="entry name" value="HisA_HisF"/>
    <property type="match status" value="1"/>
</dbReference>
<evidence type="ECO:0000256" key="2">
    <source>
        <dbReference type="RuleBase" id="RU003657"/>
    </source>
</evidence>
<dbReference type="GO" id="GO:0003949">
    <property type="term" value="F:1-(5-phosphoribosyl)-5-[(5-phosphoribosylamino)methylideneamino]imidazole-4-carboxamide isomerase activity"/>
    <property type="evidence" value="ECO:0007669"/>
    <property type="project" value="InterPro"/>
</dbReference>
<organism evidence="3 4">
    <name type="scientific">Archaeoglobus sulfaticallidus PM70-1</name>
    <dbReference type="NCBI Taxonomy" id="387631"/>
    <lineage>
        <taxon>Archaea</taxon>
        <taxon>Methanobacteriati</taxon>
        <taxon>Methanobacteriota</taxon>
        <taxon>Archaeoglobi</taxon>
        <taxon>Archaeoglobales</taxon>
        <taxon>Archaeoglobaceae</taxon>
        <taxon>Archaeoglobus</taxon>
    </lineage>
</organism>
<dbReference type="PANTHER" id="PTHR43090">
    <property type="entry name" value="1-(5-PHOSPHORIBOSYL)-5-[(5-PHOSPHORIBOSYLAMINO)METHYLIDENEAMINO] IMIDAZOLE-4-CARBOXAMIDE ISOMERASE"/>
    <property type="match status" value="1"/>
</dbReference>
<dbReference type="HOGENOM" id="CLU_048577_2_0_2"/>
<dbReference type="InterPro" id="IPR011060">
    <property type="entry name" value="RibuloseP-bd_barrel"/>
</dbReference>
<dbReference type="SUPFAM" id="SSF51366">
    <property type="entry name" value="Ribulose-phoshate binding barrel"/>
    <property type="match status" value="1"/>
</dbReference>
<evidence type="ECO:0000256" key="1">
    <source>
        <dbReference type="ARBA" id="ARBA00009667"/>
    </source>
</evidence>
<dbReference type="KEGG" id="ast:Asulf_00734"/>
<accession>N0BCL4</accession>
<dbReference type="GeneID" id="15392375"/>
<dbReference type="AlphaFoldDB" id="N0BCL4"/>
<proteinExistence type="inferred from homology"/>
<dbReference type="InterPro" id="IPR006062">
    <property type="entry name" value="His_biosynth"/>
</dbReference>
<dbReference type="RefSeq" id="WP_015590347.1">
    <property type="nucleotide sequence ID" value="NC_021169.1"/>
</dbReference>
<dbReference type="eggNOG" id="arCOG00616">
    <property type="taxonomic scope" value="Archaea"/>
</dbReference>
<comment type="similarity">
    <text evidence="1 2">Belongs to the HisA/HisF family.</text>
</comment>
<dbReference type="Pfam" id="PF00977">
    <property type="entry name" value="His_biosynth"/>
    <property type="match status" value="1"/>
</dbReference>
<dbReference type="STRING" id="387631.Asulf_00734"/>
<gene>
    <name evidence="3" type="ORF">Asulf_00734</name>
</gene>
<dbReference type="InterPro" id="IPR004650">
    <property type="entry name" value="HisA/F-archaeal"/>
</dbReference>